<dbReference type="PANTHER" id="PTHR40980:SF4">
    <property type="entry name" value="TONB-DEPENDENT RECEPTOR-LIKE BETA-BARREL DOMAIN-CONTAINING PROTEIN"/>
    <property type="match status" value="1"/>
</dbReference>
<dbReference type="SUPFAM" id="SSF49464">
    <property type="entry name" value="Carboxypeptidase regulatory domain-like"/>
    <property type="match status" value="1"/>
</dbReference>
<feature type="signal peptide" evidence="5">
    <location>
        <begin position="1"/>
        <end position="18"/>
    </location>
</feature>
<evidence type="ECO:0000256" key="1">
    <source>
        <dbReference type="ARBA" id="ARBA00004442"/>
    </source>
</evidence>
<dbReference type="Proteomes" id="UP001501725">
    <property type="component" value="Unassembled WGS sequence"/>
</dbReference>
<keyword evidence="5" id="KW-0732">Signal</keyword>
<sequence length="812" mass="90415">MKQLLTLLAATVAISAQAQTGARIAGTVKDSEGKPMAAATVSLLRVKDSSLAKLAVSDKNGHYEFTGIKEGRYLLSITSVGHDKLIVPAFDANTSVDVPVATLSRTSTAMAGVTVQSRKPLVEARLDKMVVNVDASPTNAGSSALDVLEKSPGITLDRDGNISLKGKSGVIVLVDGKQTFLSGQDLSNMLRNMPAAQLDQIEIMTQPSAKYDASGNSGVLNLRTKKGLQKGLNGSINLSYVQGRHPKTPNSFNLNYRTGKVNMFGSLSASYFEGYNELDLTRRFKNSAGVFDTTFIQQSRGRWYGENYNARLGLDYNIDKKTSIGFMVNGGTNPRGHNAESISDIRAGNGNLVRTNKALSGNRDKWKNFGGNVNFRKQLKKQGAEFSADADYVLYRTESRQVSDNNEFDAAKNPTGIPYLLHGTLTQNIDILSAKMDFVTPTAKGGKFEAGAKSSYVKTDNNAPYKSFDHIRKIDTTDKRSDHFIYEENINAAYANWSQQLKKWSYQVGLRLEHTHSVGTSVALANKVTRDYVQLFPTAFVNYKVDDKNTFGLSYGRRLERPNYQDLNPFQRILDQYTYQQGNPYLTPQFSHNVELSHNFRGALNTVLNYSYTDDIISEVLKQNDAEKKTFQTRENIASRRNIGLAVSLNMPVKKWWFVNLYTNVFNNQFKGIVNERPLDVSFTAFMVNFSQQFRLNKGWTIEQSGWFRSKSQEGGLMLAEPMGVVSFGVSKNILKNQGTLKLNVSDPFFLQQFRGNINFGNISTSIQNRWDNRRVGLSFSYRFSKGQNAPQQKRRTSSAQDELNRVGGGQQ</sequence>
<dbReference type="InterPro" id="IPR008969">
    <property type="entry name" value="CarboxyPept-like_regulatory"/>
</dbReference>
<dbReference type="Pfam" id="PF13620">
    <property type="entry name" value="CarboxypepD_reg"/>
    <property type="match status" value="1"/>
</dbReference>
<comment type="subcellular location">
    <subcellularLocation>
        <location evidence="1">Cell outer membrane</location>
    </subcellularLocation>
</comment>
<dbReference type="Gene3D" id="2.170.130.10">
    <property type="entry name" value="TonB-dependent receptor, plug domain"/>
    <property type="match status" value="1"/>
</dbReference>
<organism evidence="7 8">
    <name type="scientific">Flaviaesturariibacter amylovorans</name>
    <dbReference type="NCBI Taxonomy" id="1084520"/>
    <lineage>
        <taxon>Bacteria</taxon>
        <taxon>Pseudomonadati</taxon>
        <taxon>Bacteroidota</taxon>
        <taxon>Chitinophagia</taxon>
        <taxon>Chitinophagales</taxon>
        <taxon>Chitinophagaceae</taxon>
        <taxon>Flaviaestuariibacter</taxon>
    </lineage>
</organism>
<evidence type="ECO:0000256" key="2">
    <source>
        <dbReference type="ARBA" id="ARBA00023136"/>
    </source>
</evidence>
<proteinExistence type="predicted"/>
<dbReference type="RefSeq" id="WP_345255403.1">
    <property type="nucleotide sequence ID" value="NZ_BAABGY010000007.1"/>
</dbReference>
<feature type="compositionally biased region" description="Polar residues" evidence="4">
    <location>
        <begin position="786"/>
        <end position="802"/>
    </location>
</feature>
<gene>
    <name evidence="7" type="ORF">GCM10023184_19380</name>
</gene>
<dbReference type="Pfam" id="PF14905">
    <property type="entry name" value="OMP_b-brl_3"/>
    <property type="match status" value="1"/>
</dbReference>
<name>A0ABP8GS36_9BACT</name>
<feature type="chain" id="PRO_5046965718" evidence="5">
    <location>
        <begin position="19"/>
        <end position="812"/>
    </location>
</feature>
<evidence type="ECO:0000256" key="4">
    <source>
        <dbReference type="SAM" id="MobiDB-lite"/>
    </source>
</evidence>
<dbReference type="Gene3D" id="2.40.170.20">
    <property type="entry name" value="TonB-dependent receptor, beta-barrel domain"/>
    <property type="match status" value="1"/>
</dbReference>
<dbReference type="EMBL" id="BAABGY010000007">
    <property type="protein sequence ID" value="GAA4329105.1"/>
    <property type="molecule type" value="Genomic_DNA"/>
</dbReference>
<feature type="domain" description="Outer membrane protein beta-barrel" evidence="6">
    <location>
        <begin position="378"/>
        <end position="782"/>
    </location>
</feature>
<feature type="region of interest" description="Disordered" evidence="4">
    <location>
        <begin position="786"/>
        <end position="812"/>
    </location>
</feature>
<evidence type="ECO:0000313" key="8">
    <source>
        <dbReference type="Proteomes" id="UP001501725"/>
    </source>
</evidence>
<protein>
    <submittedName>
        <fullName evidence="7">Outer membrane beta-barrel family protein</fullName>
    </submittedName>
</protein>
<evidence type="ECO:0000313" key="7">
    <source>
        <dbReference type="EMBL" id="GAA4329105.1"/>
    </source>
</evidence>
<evidence type="ECO:0000256" key="5">
    <source>
        <dbReference type="SAM" id="SignalP"/>
    </source>
</evidence>
<dbReference type="InterPro" id="IPR041700">
    <property type="entry name" value="OMP_b-brl_3"/>
</dbReference>
<accession>A0ABP8GS36</accession>
<dbReference type="Gene3D" id="2.60.40.1120">
    <property type="entry name" value="Carboxypeptidase-like, regulatory domain"/>
    <property type="match status" value="1"/>
</dbReference>
<evidence type="ECO:0000259" key="6">
    <source>
        <dbReference type="Pfam" id="PF14905"/>
    </source>
</evidence>
<keyword evidence="3" id="KW-0998">Cell outer membrane</keyword>
<dbReference type="InterPro" id="IPR037066">
    <property type="entry name" value="Plug_dom_sf"/>
</dbReference>
<keyword evidence="2" id="KW-0472">Membrane</keyword>
<comment type="caution">
    <text evidence="7">The sequence shown here is derived from an EMBL/GenBank/DDBJ whole genome shotgun (WGS) entry which is preliminary data.</text>
</comment>
<dbReference type="InterPro" id="IPR036942">
    <property type="entry name" value="Beta-barrel_TonB_sf"/>
</dbReference>
<reference evidence="8" key="1">
    <citation type="journal article" date="2019" name="Int. J. Syst. Evol. Microbiol.">
        <title>The Global Catalogue of Microorganisms (GCM) 10K type strain sequencing project: providing services to taxonomists for standard genome sequencing and annotation.</title>
        <authorList>
            <consortium name="The Broad Institute Genomics Platform"/>
            <consortium name="The Broad Institute Genome Sequencing Center for Infectious Disease"/>
            <person name="Wu L."/>
            <person name="Ma J."/>
        </authorList>
    </citation>
    <scope>NUCLEOTIDE SEQUENCE [LARGE SCALE GENOMIC DNA]</scope>
    <source>
        <strain evidence="8">JCM 17919</strain>
    </source>
</reference>
<dbReference type="PANTHER" id="PTHR40980">
    <property type="entry name" value="PLUG DOMAIN-CONTAINING PROTEIN"/>
    <property type="match status" value="1"/>
</dbReference>
<dbReference type="SUPFAM" id="SSF56935">
    <property type="entry name" value="Porins"/>
    <property type="match status" value="1"/>
</dbReference>
<evidence type="ECO:0000256" key="3">
    <source>
        <dbReference type="ARBA" id="ARBA00023237"/>
    </source>
</evidence>
<keyword evidence="8" id="KW-1185">Reference proteome</keyword>